<dbReference type="GO" id="GO:0004805">
    <property type="term" value="F:trehalose-phosphatase activity"/>
    <property type="evidence" value="ECO:0007669"/>
    <property type="project" value="UniProtKB-EC"/>
</dbReference>
<evidence type="ECO:0000313" key="3">
    <source>
        <dbReference type="Proteomes" id="UP000031928"/>
    </source>
</evidence>
<dbReference type="KEGG" id="cmq:B840_10780"/>
<dbReference type="EC" id="3.1.3.12" evidence="1"/>
<comment type="similarity">
    <text evidence="1">Belongs to the trehalose phosphatase family.</text>
</comment>
<dbReference type="AlphaFoldDB" id="A0A0B6TP89"/>
<accession>A0A0B6TP89</accession>
<dbReference type="UniPathway" id="UPA00299"/>
<proteinExistence type="inferred from homology"/>
<dbReference type="InterPro" id="IPR034660">
    <property type="entry name" value="DinB/YfiT-like"/>
</dbReference>
<dbReference type="EMBL" id="CP007790">
    <property type="protein sequence ID" value="AJK69728.1"/>
    <property type="molecule type" value="Genomic_DNA"/>
</dbReference>
<dbReference type="NCBIfam" id="TIGR03086">
    <property type="entry name" value="TIGR03086 family metal-binding protein"/>
    <property type="match status" value="1"/>
</dbReference>
<evidence type="ECO:0000256" key="1">
    <source>
        <dbReference type="RuleBase" id="RU361117"/>
    </source>
</evidence>
<keyword evidence="1" id="KW-0460">Magnesium</keyword>
<keyword evidence="3" id="KW-1185">Reference proteome</keyword>
<keyword evidence="1" id="KW-0479">Metal-binding</keyword>
<dbReference type="RefSeq" id="WP_084602984.1">
    <property type="nucleotide sequence ID" value="NZ_CP007790.1"/>
</dbReference>
<dbReference type="GO" id="GO:0046872">
    <property type="term" value="F:metal ion binding"/>
    <property type="evidence" value="ECO:0007669"/>
    <property type="project" value="UniProtKB-KW"/>
</dbReference>
<evidence type="ECO:0000313" key="2">
    <source>
        <dbReference type="EMBL" id="AJK69728.1"/>
    </source>
</evidence>
<protein>
    <recommendedName>
        <fullName evidence="1">Trehalose 6-phosphate phosphatase</fullName>
        <ecNumber evidence="1">3.1.3.12</ecNumber>
    </recommendedName>
</protein>
<dbReference type="NCBIfam" id="TIGR00685">
    <property type="entry name" value="T6PP"/>
    <property type="match status" value="1"/>
</dbReference>
<sequence length="439" mass="46052">MSITPAALARLVDAEKLLVVSDFDGTLAGFSPDIYAVPVNLDSVAALTRLAGLPDTHVALLTGRHLEGLARVCPLRDPVVLAGSHGSESAEHAVALTGEMRAKLDAVEEQLAEFASHPQTYIEFKPFQRVAHAAALASTDQATADALLEAVMSVEVPGVRVTRGKNIVEFSVSDATKGTWLAAEIARVQPTVALFIGDDATDEDGFRVLRAGDVGVKVGAGNTAAGERVADIPAVAELLTSLADGRAARLGLPRPVAERFEAVAAGFSAEVHRVHDWSAATPCEGWSARDIVNHLLTWYPANLRDAGIDLAFTADLQADPAGAWFEFVSAVRGVLADPARADAVFTAGPDEGGTVARATAGFLLPDIFMHTWDLARSQGRDVELDADYAARNLAGMESVGDALQDSGRFGPPVPVPADQPAGIRLMAYAGRDPGFGLRA</sequence>
<dbReference type="STRING" id="1224162.B840_10780"/>
<comment type="function">
    <text evidence="1">Removes the phosphate from trehalose 6-phosphate to produce free trehalose.</text>
</comment>
<gene>
    <name evidence="2" type="ORF">B840_10780</name>
</gene>
<dbReference type="InterPro" id="IPR036412">
    <property type="entry name" value="HAD-like_sf"/>
</dbReference>
<comment type="cofactor">
    <cofactor evidence="1">
        <name>Mg(2+)</name>
        <dbReference type="ChEBI" id="CHEBI:18420"/>
    </cofactor>
</comment>
<organism evidence="2 3">
    <name type="scientific">Corynebacterium marinum DSM 44953</name>
    <dbReference type="NCBI Taxonomy" id="1224162"/>
    <lineage>
        <taxon>Bacteria</taxon>
        <taxon>Bacillati</taxon>
        <taxon>Actinomycetota</taxon>
        <taxon>Actinomycetes</taxon>
        <taxon>Mycobacteriales</taxon>
        <taxon>Corynebacteriaceae</taxon>
        <taxon>Corynebacterium</taxon>
    </lineage>
</organism>
<dbReference type="InterPro" id="IPR017520">
    <property type="entry name" value="CHP03086"/>
</dbReference>
<keyword evidence="1" id="KW-0378">Hydrolase</keyword>
<dbReference type="Gene3D" id="3.40.50.1000">
    <property type="entry name" value="HAD superfamily/HAD-like"/>
    <property type="match status" value="1"/>
</dbReference>
<dbReference type="InterPro" id="IPR003337">
    <property type="entry name" value="Trehalose_PPase"/>
</dbReference>
<dbReference type="Pfam" id="PF02358">
    <property type="entry name" value="Trehalose_PPase"/>
    <property type="match status" value="1"/>
</dbReference>
<dbReference type="Proteomes" id="UP000031928">
    <property type="component" value="Chromosome"/>
</dbReference>
<name>A0A0B6TP89_9CORY</name>
<dbReference type="GO" id="GO:0005992">
    <property type="term" value="P:trehalose biosynthetic process"/>
    <property type="evidence" value="ECO:0007669"/>
    <property type="project" value="UniProtKB-UniPathway"/>
</dbReference>
<dbReference type="InterPro" id="IPR023214">
    <property type="entry name" value="HAD_sf"/>
</dbReference>
<dbReference type="SUPFAM" id="SSF56784">
    <property type="entry name" value="HAD-like"/>
    <property type="match status" value="1"/>
</dbReference>
<dbReference type="Gene3D" id="3.30.70.1020">
    <property type="entry name" value="Trehalose-6-phosphate phosphatase related protein, domain 2"/>
    <property type="match status" value="1"/>
</dbReference>
<comment type="pathway">
    <text evidence="1">Glycan biosynthesis; trehalose biosynthesis.</text>
</comment>
<dbReference type="HOGENOM" id="CLU_640494_0_0_11"/>
<reference evidence="2 3" key="1">
    <citation type="submission" date="2014-05" db="EMBL/GenBank/DDBJ databases">
        <title>Complete genome sequence of Corynebacterium marinum DSM 44953.</title>
        <authorList>
            <person name="Schaffert L."/>
            <person name="Albersmeier A."/>
            <person name="Kalinowski J."/>
            <person name="Ruckert C."/>
        </authorList>
    </citation>
    <scope>NUCLEOTIDE SEQUENCE [LARGE SCALE GENOMIC DNA]</scope>
    <source>
        <strain evidence="2 3">DSM 44953</strain>
    </source>
</reference>
<dbReference type="SUPFAM" id="SSF109854">
    <property type="entry name" value="DinB/YfiT-like putative metalloenzymes"/>
    <property type="match status" value="1"/>
</dbReference>
<comment type="catalytic activity">
    <reaction evidence="1">
        <text>alpha,alpha-trehalose 6-phosphate + H2O = alpha,alpha-trehalose + phosphate</text>
        <dbReference type="Rhea" id="RHEA:23420"/>
        <dbReference type="ChEBI" id="CHEBI:15377"/>
        <dbReference type="ChEBI" id="CHEBI:16551"/>
        <dbReference type="ChEBI" id="CHEBI:43474"/>
        <dbReference type="ChEBI" id="CHEBI:58429"/>
        <dbReference type="EC" id="3.1.3.12"/>
    </reaction>
</comment>